<proteinExistence type="inferred from homology"/>
<dbReference type="InterPro" id="IPR013740">
    <property type="entry name" value="Redoxin"/>
</dbReference>
<protein>
    <recommendedName>
        <fullName evidence="9 10">Multifunctional fusion protein</fullName>
    </recommendedName>
    <domain>
        <recommendedName>
            <fullName evidence="10">Peptide methionine sulfoxide reductase MsrA</fullName>
            <shortName evidence="10">Protein-methionine-S-oxide reductase</shortName>
            <ecNumber evidence="10">1.8.4.11</ecNumber>
        </recommendedName>
        <alternativeName>
            <fullName evidence="10">Peptide-methionine (S)-S-oxide reductase</fullName>
            <shortName evidence="10">Peptide Met(O) reductase</shortName>
        </alternativeName>
    </domain>
    <domain>
        <recommendedName>
            <fullName evidence="9">Peptide methionine sulfoxide reductase MsrB</fullName>
            <ecNumber evidence="9">1.8.4.12</ecNumber>
        </recommendedName>
        <alternativeName>
            <fullName evidence="9">Peptide-methionine (R)-S-oxide reductase</fullName>
        </alternativeName>
    </domain>
</protein>
<dbReference type="NCBIfam" id="TIGR00357">
    <property type="entry name" value="peptide-methionine (R)-S-oxide reductase MsrB"/>
    <property type="match status" value="1"/>
</dbReference>
<feature type="domain" description="Thioredoxin" evidence="12">
    <location>
        <begin position="72"/>
        <end position="216"/>
    </location>
</feature>
<dbReference type="Pfam" id="PF08534">
    <property type="entry name" value="Redoxin"/>
    <property type="match status" value="1"/>
</dbReference>
<feature type="domain" description="MsrB" evidence="13">
    <location>
        <begin position="444"/>
        <end position="567"/>
    </location>
</feature>
<feature type="active site" evidence="10">
    <location>
        <position position="261"/>
    </location>
</feature>
<comment type="catalytic activity">
    <reaction evidence="6 10">
        <text>L-methionyl-[protein] + [thioredoxin]-disulfide + H2O = L-methionyl-(S)-S-oxide-[protein] + [thioredoxin]-dithiol</text>
        <dbReference type="Rhea" id="RHEA:14217"/>
        <dbReference type="Rhea" id="RHEA-COMP:10698"/>
        <dbReference type="Rhea" id="RHEA-COMP:10700"/>
        <dbReference type="Rhea" id="RHEA-COMP:12313"/>
        <dbReference type="Rhea" id="RHEA-COMP:12315"/>
        <dbReference type="ChEBI" id="CHEBI:15377"/>
        <dbReference type="ChEBI" id="CHEBI:16044"/>
        <dbReference type="ChEBI" id="CHEBI:29950"/>
        <dbReference type="ChEBI" id="CHEBI:44120"/>
        <dbReference type="ChEBI" id="CHEBI:50058"/>
        <dbReference type="EC" id="1.8.4.11"/>
    </reaction>
</comment>
<dbReference type="Gene3D" id="3.30.1060.10">
    <property type="entry name" value="Peptide methionine sulphoxide reductase MsrA"/>
    <property type="match status" value="1"/>
</dbReference>
<dbReference type="HAMAP" id="MF_01401">
    <property type="entry name" value="MsrA"/>
    <property type="match status" value="1"/>
</dbReference>
<evidence type="ECO:0000313" key="14">
    <source>
        <dbReference type="EMBL" id="SUO96410.1"/>
    </source>
</evidence>
<dbReference type="PANTHER" id="PTHR10173">
    <property type="entry name" value="METHIONINE SULFOXIDE REDUCTASE"/>
    <property type="match status" value="1"/>
</dbReference>
<dbReference type="InterPro" id="IPR002569">
    <property type="entry name" value="Met_Sox_Rdtase_MsrA_dom"/>
</dbReference>
<dbReference type="Pfam" id="PF01625">
    <property type="entry name" value="PMSR"/>
    <property type="match status" value="1"/>
</dbReference>
<dbReference type="PROSITE" id="PS51790">
    <property type="entry name" value="MSRB"/>
    <property type="match status" value="1"/>
</dbReference>
<dbReference type="Gene3D" id="2.170.150.20">
    <property type="entry name" value="Peptide methionine sulfoxide reductase"/>
    <property type="match status" value="1"/>
</dbReference>
<dbReference type="GO" id="GO:0008113">
    <property type="term" value="F:peptide-methionine (S)-S-oxide reductase activity"/>
    <property type="evidence" value="ECO:0007669"/>
    <property type="project" value="UniProtKB-UniRule"/>
</dbReference>
<comment type="catalytic activity">
    <reaction evidence="8 10">
        <text>[thioredoxin]-disulfide + L-methionine + H2O = L-methionine (S)-S-oxide + [thioredoxin]-dithiol</text>
        <dbReference type="Rhea" id="RHEA:19993"/>
        <dbReference type="Rhea" id="RHEA-COMP:10698"/>
        <dbReference type="Rhea" id="RHEA-COMP:10700"/>
        <dbReference type="ChEBI" id="CHEBI:15377"/>
        <dbReference type="ChEBI" id="CHEBI:29950"/>
        <dbReference type="ChEBI" id="CHEBI:50058"/>
        <dbReference type="ChEBI" id="CHEBI:57844"/>
        <dbReference type="ChEBI" id="CHEBI:58772"/>
        <dbReference type="EC" id="1.8.4.11"/>
    </reaction>
</comment>
<dbReference type="EMBL" id="UHIA01000004">
    <property type="protein sequence ID" value="SUO96410.1"/>
    <property type="molecule type" value="Genomic_DNA"/>
</dbReference>
<dbReference type="EC" id="1.8.4.12" evidence="9"/>
<dbReference type="CDD" id="cd02966">
    <property type="entry name" value="TlpA_like_family"/>
    <property type="match status" value="1"/>
</dbReference>
<reference evidence="14 15" key="1">
    <citation type="submission" date="2018-06" db="EMBL/GenBank/DDBJ databases">
        <authorList>
            <consortium name="Pathogen Informatics"/>
            <person name="Doyle S."/>
        </authorList>
    </citation>
    <scope>NUCLEOTIDE SEQUENCE [LARGE SCALE GENOMIC DNA]</scope>
    <source>
        <strain evidence="14 15">NCTC10717</strain>
    </source>
</reference>
<dbReference type="InterPro" id="IPR011057">
    <property type="entry name" value="Mss4-like_sf"/>
</dbReference>
<evidence type="ECO:0000256" key="9">
    <source>
        <dbReference type="HAMAP-Rule" id="MF_01400"/>
    </source>
</evidence>
<dbReference type="Pfam" id="PF01641">
    <property type="entry name" value="SelR"/>
    <property type="match status" value="1"/>
</dbReference>
<dbReference type="FunFam" id="2.170.150.20:FF:000003">
    <property type="entry name" value="Peptide methionine sulfoxide reductase MsrB"/>
    <property type="match status" value="1"/>
</dbReference>
<evidence type="ECO:0000256" key="2">
    <source>
        <dbReference type="ARBA" id="ARBA00011017"/>
    </source>
</evidence>
<organism evidence="14 15">
    <name type="scientific">Suttonella indologenes</name>
    <dbReference type="NCBI Taxonomy" id="13276"/>
    <lineage>
        <taxon>Bacteria</taxon>
        <taxon>Pseudomonadati</taxon>
        <taxon>Pseudomonadota</taxon>
        <taxon>Gammaproteobacteria</taxon>
        <taxon>Cardiobacteriales</taxon>
        <taxon>Cardiobacteriaceae</taxon>
        <taxon>Suttonella</taxon>
    </lineage>
</organism>
<evidence type="ECO:0000256" key="5">
    <source>
        <dbReference type="ARBA" id="ARBA00024679"/>
    </source>
</evidence>
<evidence type="ECO:0000256" key="8">
    <source>
        <dbReference type="ARBA" id="ARBA00048782"/>
    </source>
</evidence>
<keyword evidence="15" id="KW-1185">Reference proteome</keyword>
<dbReference type="SUPFAM" id="SSF51316">
    <property type="entry name" value="Mss4-like"/>
    <property type="match status" value="1"/>
</dbReference>
<keyword evidence="4" id="KW-0511">Multifunctional enzyme</keyword>
<evidence type="ECO:0000313" key="15">
    <source>
        <dbReference type="Proteomes" id="UP000254575"/>
    </source>
</evidence>
<evidence type="ECO:0000256" key="3">
    <source>
        <dbReference type="ARBA" id="ARBA00023002"/>
    </source>
</evidence>
<dbReference type="InterPro" id="IPR036509">
    <property type="entry name" value="Met_Sox_Rdtase_MsrA_sf"/>
</dbReference>
<name>A0A380MUZ8_9GAMM</name>
<comment type="catalytic activity">
    <reaction evidence="7 9">
        <text>L-methionyl-[protein] + [thioredoxin]-disulfide + H2O = L-methionyl-(R)-S-oxide-[protein] + [thioredoxin]-dithiol</text>
        <dbReference type="Rhea" id="RHEA:24164"/>
        <dbReference type="Rhea" id="RHEA-COMP:10698"/>
        <dbReference type="Rhea" id="RHEA-COMP:10700"/>
        <dbReference type="Rhea" id="RHEA-COMP:12313"/>
        <dbReference type="Rhea" id="RHEA-COMP:12314"/>
        <dbReference type="ChEBI" id="CHEBI:15377"/>
        <dbReference type="ChEBI" id="CHEBI:16044"/>
        <dbReference type="ChEBI" id="CHEBI:29950"/>
        <dbReference type="ChEBI" id="CHEBI:45764"/>
        <dbReference type="ChEBI" id="CHEBI:50058"/>
        <dbReference type="EC" id="1.8.4.12"/>
    </reaction>
</comment>
<evidence type="ECO:0000259" key="13">
    <source>
        <dbReference type="PROSITE" id="PS51790"/>
    </source>
</evidence>
<comment type="similarity">
    <text evidence="2">In the N-terminal section; belongs to the MsrA Met sulfoxide reductase family.</text>
</comment>
<dbReference type="Proteomes" id="UP000254575">
    <property type="component" value="Unassembled WGS sequence"/>
</dbReference>
<dbReference type="SUPFAM" id="SSF52833">
    <property type="entry name" value="Thioredoxin-like"/>
    <property type="match status" value="1"/>
</dbReference>
<dbReference type="GO" id="GO:0006979">
    <property type="term" value="P:response to oxidative stress"/>
    <property type="evidence" value="ECO:0007669"/>
    <property type="project" value="InterPro"/>
</dbReference>
<dbReference type="GO" id="GO:0033743">
    <property type="term" value="F:peptide-methionine (R)-S-oxide reductase activity"/>
    <property type="evidence" value="ECO:0007669"/>
    <property type="project" value="UniProtKB-UniRule"/>
</dbReference>
<feature type="region of interest" description="Disordered" evidence="11">
    <location>
        <begin position="46"/>
        <end position="66"/>
    </location>
</feature>
<dbReference type="NCBIfam" id="NF010625">
    <property type="entry name" value="PRK14018.1"/>
    <property type="match status" value="1"/>
</dbReference>
<dbReference type="NCBIfam" id="TIGR00401">
    <property type="entry name" value="msrA"/>
    <property type="match status" value="1"/>
</dbReference>
<dbReference type="GO" id="GO:0030091">
    <property type="term" value="P:protein repair"/>
    <property type="evidence" value="ECO:0007669"/>
    <property type="project" value="InterPro"/>
</dbReference>
<dbReference type="HAMAP" id="MF_01400">
    <property type="entry name" value="MsrB"/>
    <property type="match status" value="1"/>
</dbReference>
<dbReference type="InterPro" id="IPR013766">
    <property type="entry name" value="Thioredoxin_domain"/>
</dbReference>
<feature type="compositionally biased region" description="Basic and acidic residues" evidence="11">
    <location>
        <begin position="57"/>
        <end position="66"/>
    </location>
</feature>
<dbReference type="SUPFAM" id="SSF55068">
    <property type="entry name" value="Peptide methionine sulfoxide reductase"/>
    <property type="match status" value="1"/>
</dbReference>
<comment type="similarity">
    <text evidence="1">In the C-terminal section; belongs to the MsrB Met sulfoxide reductase family.</text>
</comment>
<evidence type="ECO:0000256" key="7">
    <source>
        <dbReference type="ARBA" id="ARBA00048488"/>
    </source>
</evidence>
<comment type="similarity">
    <text evidence="9">Belongs to the MsrB Met sulfoxide reductase family.</text>
</comment>
<keyword evidence="3 9" id="KW-0560">Oxidoreductase</keyword>
<sequence length="588" mass="64393">MNTPIKHTMSHIMNHVTKNHAAKGSIALISVLLSACGQMSNAHDNVTNGDAVTHSDMAGKTDSKDMLPSKTLKNLSALPQITAHLGETGKQVIDADKPTLVKFWASWCPLCLGTLAETQDWRQDPAFAGLNIITVASPSHLNEKPADEFRQWYAGVQGDYPKLPVLLDDSGELIARLGVQVYPSWAILDKKGNLVRLIKGNLTTEQAQALAANADKDFADLKGKNTPSVVANAKPVSSAKAFYKADGSPIRTKTIYLAGGCFWGVEAYMERIDGVVDAVSGYANGNTDNPSYEQVIAGSGHAETVKVTYDSDKIDLATLLAYYFRVIDPTSVNKQGNDRGVQYRTGIYYPKDSTVEDKAVITNALAQLQNKHKSSIVVENLPLRNFTQAEDYHQDYLSKNPNGYCHIDISLADDALPTEPSQSLAPANSIEQALDPKRYQTYKDKNLKNTLSKAQYNITQNGGTERAFSHEYDHLFAPGIYVDVVSGEPLFLSTDKYNSGCGWPSFTKPIAPQVITQHNDTSYNMIRTEVRSRVADSHLGHVFPDGPKDKGGLRYCINGGALQFIPVDKMQQSGYGVFVPKIKMNNEN</sequence>
<dbReference type="AlphaFoldDB" id="A0A380MUZ8"/>
<dbReference type="InterPro" id="IPR028427">
    <property type="entry name" value="Met_Sox_Rdtase_MsrB"/>
</dbReference>
<evidence type="ECO:0000256" key="4">
    <source>
        <dbReference type="ARBA" id="ARBA00023268"/>
    </source>
</evidence>
<dbReference type="GO" id="GO:0005737">
    <property type="term" value="C:cytoplasm"/>
    <property type="evidence" value="ECO:0007669"/>
    <property type="project" value="TreeGrafter"/>
</dbReference>
<dbReference type="PANTHER" id="PTHR10173:SF59">
    <property type="entry name" value="PEPTIDE METHIONINE SULFOXIDE REDUCTASE MSRA_MSRB"/>
    <property type="match status" value="1"/>
</dbReference>
<dbReference type="FunFam" id="3.30.1060.10:FF:000007">
    <property type="entry name" value="Peptide methionine sulfoxide reductase msrA/msrB"/>
    <property type="match status" value="1"/>
</dbReference>
<feature type="active site" description="Nucleophile" evidence="9">
    <location>
        <position position="556"/>
    </location>
</feature>
<evidence type="ECO:0000256" key="1">
    <source>
        <dbReference type="ARBA" id="ARBA00008076"/>
    </source>
</evidence>
<evidence type="ECO:0000256" key="11">
    <source>
        <dbReference type="SAM" id="MobiDB-lite"/>
    </source>
</evidence>
<evidence type="ECO:0000256" key="6">
    <source>
        <dbReference type="ARBA" id="ARBA00047806"/>
    </source>
</evidence>
<dbReference type="GO" id="GO:0033744">
    <property type="term" value="F:L-methionine:thioredoxin-disulfide S-oxidoreductase activity"/>
    <property type="evidence" value="ECO:0007669"/>
    <property type="project" value="RHEA"/>
</dbReference>
<comment type="function">
    <text evidence="5 10">Has an important function as a repair enzyme for proteins that have been inactivated by oxidation. Catalyzes the reversible oxidation-reduction of methionine sulfoxide in proteins to methionine.</text>
</comment>
<dbReference type="EC" id="1.8.4.11" evidence="10"/>
<comment type="caution">
    <text evidence="9">Lacks conserved residue(s) required for the propagation of feature annotation.</text>
</comment>
<dbReference type="InterPro" id="IPR002579">
    <property type="entry name" value="Met_Sox_Rdtase_MsrB_dom"/>
</dbReference>
<dbReference type="PROSITE" id="PS51352">
    <property type="entry name" value="THIOREDOXIN_2"/>
    <property type="match status" value="1"/>
</dbReference>
<dbReference type="Gene3D" id="3.40.30.10">
    <property type="entry name" value="Glutaredoxin"/>
    <property type="match status" value="1"/>
</dbReference>
<dbReference type="InterPro" id="IPR036249">
    <property type="entry name" value="Thioredoxin-like_sf"/>
</dbReference>
<gene>
    <name evidence="14" type="primary">msrAB_1</name>
    <name evidence="10" type="synonym">msrA</name>
    <name evidence="9" type="synonym">msrB</name>
    <name evidence="14" type="ORF">NCTC10717_00990</name>
</gene>
<comment type="similarity">
    <text evidence="10">Belongs to the MsrA Met sulfoxide reductase family.</text>
</comment>
<evidence type="ECO:0000259" key="12">
    <source>
        <dbReference type="PROSITE" id="PS51352"/>
    </source>
</evidence>
<accession>A0A380MUZ8</accession>
<evidence type="ECO:0000256" key="10">
    <source>
        <dbReference type="HAMAP-Rule" id="MF_01401"/>
    </source>
</evidence>